<keyword evidence="3" id="KW-0472">Membrane</keyword>
<dbReference type="GO" id="GO:0005886">
    <property type="term" value="C:plasma membrane"/>
    <property type="evidence" value="ECO:0007669"/>
    <property type="project" value="TreeGrafter"/>
</dbReference>
<feature type="domain" description="Immunoglobulin" evidence="5">
    <location>
        <begin position="126"/>
        <end position="211"/>
    </location>
</feature>
<organism evidence="6 7">
    <name type="scientific">Oryzias melastigma</name>
    <name type="common">Marine medaka</name>
    <dbReference type="NCBI Taxonomy" id="30732"/>
    <lineage>
        <taxon>Eukaryota</taxon>
        <taxon>Metazoa</taxon>
        <taxon>Chordata</taxon>
        <taxon>Craniata</taxon>
        <taxon>Vertebrata</taxon>
        <taxon>Euteleostomi</taxon>
        <taxon>Actinopterygii</taxon>
        <taxon>Neopterygii</taxon>
        <taxon>Teleostei</taxon>
        <taxon>Neoteleostei</taxon>
        <taxon>Acanthomorphata</taxon>
        <taxon>Ovalentaria</taxon>
        <taxon>Atherinomorphae</taxon>
        <taxon>Beloniformes</taxon>
        <taxon>Adrianichthyidae</taxon>
        <taxon>Oryziinae</taxon>
        <taxon>Oryzias</taxon>
    </lineage>
</organism>
<dbReference type="GO" id="GO:0004888">
    <property type="term" value="F:transmembrane signaling receptor activity"/>
    <property type="evidence" value="ECO:0007669"/>
    <property type="project" value="TreeGrafter"/>
</dbReference>
<comment type="subcellular location">
    <subcellularLocation>
        <location evidence="1">Membrane</location>
    </subcellularLocation>
</comment>
<evidence type="ECO:0000256" key="3">
    <source>
        <dbReference type="ARBA" id="ARBA00023136"/>
    </source>
</evidence>
<dbReference type="AlphaFoldDB" id="A0A3B3BGL4"/>
<dbReference type="GeneTree" id="ENSGT00940000169918"/>
<dbReference type="PANTHER" id="PTHR11860:SF118">
    <property type="entry name" value="CMRF35-LIKE MOLECULE 3-RELATED"/>
    <property type="match status" value="1"/>
</dbReference>
<dbReference type="InterPro" id="IPR013783">
    <property type="entry name" value="Ig-like_fold"/>
</dbReference>
<dbReference type="SUPFAM" id="SSF48726">
    <property type="entry name" value="Immunoglobulin"/>
    <property type="match status" value="2"/>
</dbReference>
<keyword evidence="7" id="KW-1185">Reference proteome</keyword>
<evidence type="ECO:0000313" key="6">
    <source>
        <dbReference type="Ensembl" id="ENSOMEP00000004615.1"/>
    </source>
</evidence>
<dbReference type="PANTHER" id="PTHR11860">
    <property type="entry name" value="POLYMERIC-IMMUNOGLOBULIN RECEPTOR"/>
    <property type="match status" value="1"/>
</dbReference>
<dbReference type="STRING" id="30732.ENSOMEP00000004615"/>
<keyword evidence="4" id="KW-0732">Signal</keyword>
<dbReference type="Gene3D" id="2.60.40.10">
    <property type="entry name" value="Immunoglobulins"/>
    <property type="match status" value="2"/>
</dbReference>
<dbReference type="Proteomes" id="UP000261560">
    <property type="component" value="Unplaced"/>
</dbReference>
<proteinExistence type="predicted"/>
<dbReference type="PaxDb" id="30732-ENSOMEP00000004615"/>
<evidence type="ECO:0000256" key="4">
    <source>
        <dbReference type="SAM" id="SignalP"/>
    </source>
</evidence>
<dbReference type="Ensembl" id="ENSOMET00000008870.1">
    <property type="protein sequence ID" value="ENSOMEP00000004615.1"/>
    <property type="gene ID" value="ENSOMEG00000005596.1"/>
</dbReference>
<keyword evidence="2" id="KW-0812">Transmembrane</keyword>
<sequence length="260" mass="30027">SLMHHLSVCLFLSFLSGVCYCRKTTINEVQVVRGASISIPCLYDSKYEKHVKYLCKGHYWRSCSYAVKTNKLDTNGNFLIQDVKEQKTFTVTINHVDTDSYYWFQVTHLLLMVCFQPGTPALRVDRQKMEGFRGGNITINCYSRSSGMRKWCKLGGNCVTSSFQLVDGRKVIINKNHSVYSVTMIGLKQENSGWYWCDQGQFQMPVHLTVTERPLGKHKFHLFKIKDDNRNKPHKNPTLDSKNEDVTSTIKNTHTHLHCF</sequence>
<feature type="domain" description="Immunoglobulin" evidence="5">
    <location>
        <begin position="26"/>
        <end position="107"/>
    </location>
</feature>
<feature type="signal peptide" evidence="4">
    <location>
        <begin position="1"/>
        <end position="21"/>
    </location>
</feature>
<evidence type="ECO:0000256" key="2">
    <source>
        <dbReference type="ARBA" id="ARBA00022692"/>
    </source>
</evidence>
<evidence type="ECO:0000256" key="1">
    <source>
        <dbReference type="ARBA" id="ARBA00004370"/>
    </source>
</evidence>
<dbReference type="InterPro" id="IPR036179">
    <property type="entry name" value="Ig-like_dom_sf"/>
</dbReference>
<accession>A0A3B3BGL4</accession>
<dbReference type="SMART" id="SM00409">
    <property type="entry name" value="IG"/>
    <property type="match status" value="2"/>
</dbReference>
<reference evidence="6" key="1">
    <citation type="submission" date="2025-08" db="UniProtKB">
        <authorList>
            <consortium name="Ensembl"/>
        </authorList>
    </citation>
    <scope>IDENTIFICATION</scope>
</reference>
<dbReference type="InterPro" id="IPR003599">
    <property type="entry name" value="Ig_sub"/>
</dbReference>
<dbReference type="InterPro" id="IPR050671">
    <property type="entry name" value="CD300_family_receptors"/>
</dbReference>
<evidence type="ECO:0000313" key="7">
    <source>
        <dbReference type="Proteomes" id="UP000261560"/>
    </source>
</evidence>
<feature type="chain" id="PRO_5017280422" description="Immunoglobulin domain-containing protein" evidence="4">
    <location>
        <begin position="22"/>
        <end position="260"/>
    </location>
</feature>
<protein>
    <recommendedName>
        <fullName evidence="5">Immunoglobulin domain-containing protein</fullName>
    </recommendedName>
</protein>
<name>A0A3B3BGL4_ORYME</name>
<evidence type="ECO:0000259" key="5">
    <source>
        <dbReference type="SMART" id="SM00409"/>
    </source>
</evidence>
<reference evidence="6" key="2">
    <citation type="submission" date="2025-09" db="UniProtKB">
        <authorList>
            <consortium name="Ensembl"/>
        </authorList>
    </citation>
    <scope>IDENTIFICATION</scope>
</reference>